<feature type="transmembrane region" description="Helical" evidence="1">
    <location>
        <begin position="52"/>
        <end position="71"/>
    </location>
</feature>
<keyword evidence="1" id="KW-0472">Membrane</keyword>
<gene>
    <name evidence="2" type="ORF">F3J37_06205</name>
</gene>
<evidence type="ECO:0000313" key="2">
    <source>
        <dbReference type="EMBL" id="NIG18273.1"/>
    </source>
</evidence>
<comment type="caution">
    <text evidence="2">The sequence shown here is derived from an EMBL/GenBank/DDBJ whole genome shotgun (WGS) entry which is preliminary data.</text>
</comment>
<reference evidence="2 3" key="1">
    <citation type="journal article" date="2019" name="bioRxiv">
        <title>Bacteria contribute to plant secondary compound degradation in a generalist herbivore system.</title>
        <authorList>
            <person name="Francoeur C.B."/>
            <person name="Khadempour L."/>
            <person name="Moreira-Soto R.D."/>
            <person name="Gotting K."/>
            <person name="Book A.J."/>
            <person name="Pinto-Tomas A.A."/>
            <person name="Keefover-Ring K."/>
            <person name="Currie C.R."/>
        </authorList>
    </citation>
    <scope>NUCLEOTIDE SEQUENCE [LARGE SCALE GENOMIC DNA]</scope>
    <source>
        <strain evidence="2">Al-1710</strain>
    </source>
</reference>
<evidence type="ECO:0000313" key="3">
    <source>
        <dbReference type="Proteomes" id="UP001515780"/>
    </source>
</evidence>
<name>A0ABX0RP95_9GAMM</name>
<evidence type="ECO:0008006" key="4">
    <source>
        <dbReference type="Google" id="ProtNLM"/>
    </source>
</evidence>
<keyword evidence="3" id="KW-1185">Reference proteome</keyword>
<keyword evidence="1" id="KW-0812">Transmembrane</keyword>
<organism evidence="2 3">
    <name type="scientific">Candidatus Pantoea communis</name>
    <dbReference type="NCBI Taxonomy" id="2608354"/>
    <lineage>
        <taxon>Bacteria</taxon>
        <taxon>Pseudomonadati</taxon>
        <taxon>Pseudomonadota</taxon>
        <taxon>Gammaproteobacteria</taxon>
        <taxon>Enterobacterales</taxon>
        <taxon>Erwiniaceae</taxon>
        <taxon>Pantoea</taxon>
    </lineage>
</organism>
<proteinExistence type="predicted"/>
<feature type="transmembrane region" description="Helical" evidence="1">
    <location>
        <begin position="21"/>
        <end position="40"/>
    </location>
</feature>
<protein>
    <recommendedName>
        <fullName evidence="4">Type VI secretion protein</fullName>
    </recommendedName>
</protein>
<keyword evidence="1" id="KW-1133">Transmembrane helix</keyword>
<evidence type="ECO:0000256" key="1">
    <source>
        <dbReference type="SAM" id="Phobius"/>
    </source>
</evidence>
<accession>A0ABX0RP95</accession>
<dbReference type="RefSeq" id="WP_166932442.1">
    <property type="nucleotide sequence ID" value="NZ_VWXC01000003.1"/>
</dbReference>
<dbReference type="Proteomes" id="UP001515780">
    <property type="component" value="Unassembled WGS sequence"/>
</dbReference>
<sequence length="396" mass="44595">MPIELEKIPPKRQLPEAPSSLRWILVIALITLSGVMLSLWLWPRDMPTNSVWFWFCTLAMPLSSGFACYGFRLKAYENERDKACYWNKLHQQQHDRYVEQGQRAAGVLGQSFITPYGCNKLSSVLLTHGSMLCSQYSPALKRAVTTARLSDWMPDVPILTFEKRLAGYLNDVLHMLKAELSALSDDKISVRIQHDGVLTNSQVGRIWQSIISPTHTFSLPEISTEDTGLMWLDPLLDQDESTVMLSVEINLFHSLRDRQSESVSALILATPEWLSRHNVKSEVLIHRPVVATELMSSLEDVLRWGKLSHDEPHTHWRSGVSQMSLQRVIQQAERLGYVPGNKESYDIDDLFGVPGAATGNIALICASGHAALSGNPQWVMVEDNNAHQLIVRKSES</sequence>
<dbReference type="EMBL" id="VWXC01000003">
    <property type="protein sequence ID" value="NIG18273.1"/>
    <property type="molecule type" value="Genomic_DNA"/>
</dbReference>